<feature type="compositionally biased region" description="Basic and acidic residues" evidence="14">
    <location>
        <begin position="644"/>
        <end position="666"/>
    </location>
</feature>
<evidence type="ECO:0000256" key="5">
    <source>
        <dbReference type="ARBA" id="ARBA00022527"/>
    </source>
</evidence>
<evidence type="ECO:0000256" key="4">
    <source>
        <dbReference type="ARBA" id="ARBA00022490"/>
    </source>
</evidence>
<dbReference type="Pfam" id="PF07714">
    <property type="entry name" value="PK_Tyr_Ser-Thr"/>
    <property type="match status" value="1"/>
</dbReference>
<dbReference type="OrthoDB" id="339325at2759"/>
<dbReference type="SUPFAM" id="SSF56112">
    <property type="entry name" value="Protein kinase-like (PK-like)"/>
    <property type="match status" value="1"/>
</dbReference>
<proteinExistence type="inferred from homology"/>
<feature type="region of interest" description="Disordered" evidence="14">
    <location>
        <begin position="787"/>
        <end position="848"/>
    </location>
</feature>
<dbReference type="EMBL" id="CAJNOR010001516">
    <property type="protein sequence ID" value="CAF1156263.1"/>
    <property type="molecule type" value="Genomic_DNA"/>
</dbReference>
<gene>
    <name evidence="17" type="ORF">EDS130_LOCUS29133</name>
    <name evidence="16" type="ORF">XAT740_LOCUS21229</name>
</gene>
<dbReference type="Gene3D" id="1.10.510.10">
    <property type="entry name" value="Transferase(Phosphotransferase) domain 1"/>
    <property type="match status" value="1"/>
</dbReference>
<comment type="catalytic activity">
    <reaction evidence="11">
        <text>L-seryl-[protein] + ATP = O-phospho-L-seryl-[protein] + ADP + H(+)</text>
        <dbReference type="Rhea" id="RHEA:17989"/>
        <dbReference type="Rhea" id="RHEA-COMP:9863"/>
        <dbReference type="Rhea" id="RHEA-COMP:11604"/>
        <dbReference type="ChEBI" id="CHEBI:15378"/>
        <dbReference type="ChEBI" id="CHEBI:29999"/>
        <dbReference type="ChEBI" id="CHEBI:30616"/>
        <dbReference type="ChEBI" id="CHEBI:83421"/>
        <dbReference type="ChEBI" id="CHEBI:456216"/>
        <dbReference type="EC" id="2.7.11.25"/>
    </reaction>
</comment>
<keyword evidence="5 12" id="KW-0723">Serine/threonine-protein kinase</keyword>
<feature type="region of interest" description="Disordered" evidence="14">
    <location>
        <begin position="644"/>
        <end position="757"/>
    </location>
</feature>
<feature type="compositionally biased region" description="Polar residues" evidence="14">
    <location>
        <begin position="737"/>
        <end position="757"/>
    </location>
</feature>
<feature type="active site" description="Proton acceptor" evidence="13">
    <location>
        <position position="275"/>
    </location>
</feature>
<dbReference type="GO" id="GO:0005524">
    <property type="term" value="F:ATP binding"/>
    <property type="evidence" value="ECO:0007669"/>
    <property type="project" value="UniProtKB-KW"/>
</dbReference>
<evidence type="ECO:0000256" key="8">
    <source>
        <dbReference type="ARBA" id="ARBA00022777"/>
    </source>
</evidence>
<dbReference type="InterPro" id="IPR017419">
    <property type="entry name" value="MAP3K12_MAP3K13"/>
</dbReference>
<evidence type="ECO:0000256" key="9">
    <source>
        <dbReference type="ARBA" id="ARBA00022840"/>
    </source>
</evidence>
<dbReference type="PRINTS" id="PR00109">
    <property type="entry name" value="TYRKINASE"/>
</dbReference>
<dbReference type="GO" id="GO:0005737">
    <property type="term" value="C:cytoplasm"/>
    <property type="evidence" value="ECO:0007669"/>
    <property type="project" value="UniProtKB-SubCell"/>
</dbReference>
<dbReference type="InterPro" id="IPR051681">
    <property type="entry name" value="Ser/Thr_Kinases-Pseudokinases"/>
</dbReference>
<dbReference type="SMART" id="SM00220">
    <property type="entry name" value="S_TKc"/>
    <property type="match status" value="1"/>
</dbReference>
<name>A0A815BNK2_ADIRI</name>
<dbReference type="PANTHER" id="PTHR44329:SF304">
    <property type="entry name" value="MITOGEN-ACTIVATED PROTEIN KINASE KINASE KINASE 13-LIKE ISOFORM X1"/>
    <property type="match status" value="1"/>
</dbReference>
<feature type="compositionally biased region" description="Polar residues" evidence="14">
    <location>
        <begin position="667"/>
        <end position="677"/>
    </location>
</feature>
<dbReference type="PROSITE" id="PS00108">
    <property type="entry name" value="PROTEIN_KINASE_ST"/>
    <property type="match status" value="1"/>
</dbReference>
<evidence type="ECO:0000256" key="2">
    <source>
        <dbReference type="ARBA" id="ARBA00006529"/>
    </source>
</evidence>
<comment type="catalytic activity">
    <reaction evidence="10">
        <text>L-threonyl-[protein] + ATP = O-phospho-L-threonyl-[protein] + ADP + H(+)</text>
        <dbReference type="Rhea" id="RHEA:46608"/>
        <dbReference type="Rhea" id="RHEA-COMP:11060"/>
        <dbReference type="Rhea" id="RHEA-COMP:11605"/>
        <dbReference type="ChEBI" id="CHEBI:15378"/>
        <dbReference type="ChEBI" id="CHEBI:30013"/>
        <dbReference type="ChEBI" id="CHEBI:30616"/>
        <dbReference type="ChEBI" id="CHEBI:61977"/>
        <dbReference type="ChEBI" id="CHEBI:456216"/>
        <dbReference type="EC" id="2.7.11.25"/>
    </reaction>
</comment>
<evidence type="ECO:0000256" key="6">
    <source>
        <dbReference type="ARBA" id="ARBA00022679"/>
    </source>
</evidence>
<evidence type="ECO:0000313" key="18">
    <source>
        <dbReference type="Proteomes" id="UP000663828"/>
    </source>
</evidence>
<sequence length="848" mass="96436">MSPVPNVTNETMILSEASTTTVFNGISSLDEFDLGGLPMQEVDIGSLTMDDTNASDNEEPSLVAEQSVPPLTRSSIPVTTSDDRRIPPAQVEVRSPVPRSTDNSHSDDNSGLIRTFFGCFKPIFYAMNKFGENIKSTKDMTINSLVKTSDDWEIPIDSIMNDLHFIGTGMEGSVFHGKLNGQDVACKRVKSKEETNIKHLKKLDHNNVVKFRGISIAPPLFYIVMEYCAYGSLYDVLKRRRDIRSYTKPTQVLDWSRQICNGVDYLHSNKIVHRDLKSPNILFSDQHTLKISDFGISKELGNRRSQIMSFSGTSAWMAPEVIRKELCSEKIDVWSFGIVLWEILTCNVPYDNIDPSAIVWGVGKGSLTLPIPASVPEGFKLLMNMCWDQQPSRRPSFPEITKHLDARKPEIILFEQEQEYAELTRVWSIEINEQLSKFPTIDISSTLRMNHDELLKKRQEELQHIVDIRTHYQKRVEQVDTLYLELKSFMMQLEQRERVIKEKEHLLKINTKKPTINPISEARKKSLELIKLATSNLNDPMHLLLHKKRNTKKFTSDLSHSQSTPMSRQPSLTTTNRNSSHSKSPSRRRKLSNSRRTNTKIDNPDPRRPSVTITNGANTVVYIADQTTETIPVATSLPTISAEIESKSKGHTRELNPRNLKLDLQDSKTASLSSLNRQRYMPDFSIPPRKSSSSGPEDFDEYRHRTLSRQRPRRRMNSANKTRSSSVKSTDHLPSEANETSQPITHATLQLSPTTQRKLTKHLTYTSSEEGEVEEIHSDNFVLDDEKHRAKHQQTNGNFSSEGENYGDKSNESFSKNEGMLSDEGGHVSDNRPESRESMLNGEYVEEE</sequence>
<evidence type="ECO:0000256" key="12">
    <source>
        <dbReference type="PIRNR" id="PIRNR038165"/>
    </source>
</evidence>
<feature type="region of interest" description="Disordered" evidence="14">
    <location>
        <begin position="553"/>
        <end position="613"/>
    </location>
</feature>
<keyword evidence="4" id="KW-0963">Cytoplasm</keyword>
<evidence type="ECO:0000313" key="16">
    <source>
        <dbReference type="EMBL" id="CAF1156263.1"/>
    </source>
</evidence>
<dbReference type="PROSITE" id="PS50011">
    <property type="entry name" value="PROTEIN_KINASE_DOM"/>
    <property type="match status" value="1"/>
</dbReference>
<dbReference type="EMBL" id="CAJNOJ010000194">
    <property type="protein sequence ID" value="CAF1273011.1"/>
    <property type="molecule type" value="Genomic_DNA"/>
</dbReference>
<evidence type="ECO:0000256" key="13">
    <source>
        <dbReference type="PIRSR" id="PIRSR038165-50"/>
    </source>
</evidence>
<dbReference type="InterPro" id="IPR000719">
    <property type="entry name" value="Prot_kinase_dom"/>
</dbReference>
<comment type="subcellular location">
    <subcellularLocation>
        <location evidence="1">Cytoplasm</location>
    </subcellularLocation>
</comment>
<feature type="domain" description="Protein kinase" evidence="15">
    <location>
        <begin position="160"/>
        <end position="406"/>
    </location>
</feature>
<dbReference type="AlphaFoldDB" id="A0A815BNK2"/>
<evidence type="ECO:0000256" key="3">
    <source>
        <dbReference type="ARBA" id="ARBA00012406"/>
    </source>
</evidence>
<dbReference type="EC" id="2.7.11.25" evidence="3 12"/>
<protein>
    <recommendedName>
        <fullName evidence="3 12">Mitogen-activated protein kinase kinase kinase</fullName>
        <ecNumber evidence="3 12">2.7.11.25</ecNumber>
    </recommendedName>
</protein>
<feature type="region of interest" description="Disordered" evidence="14">
    <location>
        <begin position="48"/>
        <end position="107"/>
    </location>
</feature>
<dbReference type="PIRSF" id="PIRSF038165">
    <property type="entry name" value="MAPKKK12_MAPKKK13"/>
    <property type="match status" value="1"/>
</dbReference>
<feature type="compositionally biased region" description="Polar residues" evidence="14">
    <location>
        <begin position="717"/>
        <end position="728"/>
    </location>
</feature>
<dbReference type="Proteomes" id="UP000663828">
    <property type="component" value="Unassembled WGS sequence"/>
</dbReference>
<feature type="compositionally biased region" description="Polar residues" evidence="14">
    <location>
        <begin position="793"/>
        <end position="803"/>
    </location>
</feature>
<evidence type="ECO:0000256" key="1">
    <source>
        <dbReference type="ARBA" id="ARBA00004496"/>
    </source>
</evidence>
<comment type="caution">
    <text evidence="17">The sequence shown here is derived from an EMBL/GenBank/DDBJ whole genome shotgun (WGS) entry which is preliminary data.</text>
</comment>
<feature type="compositionally biased region" description="Basic residues" evidence="14">
    <location>
        <begin position="705"/>
        <end position="716"/>
    </location>
</feature>
<comment type="similarity">
    <text evidence="2 12">Belongs to the protein kinase superfamily. STE Ser/Thr protein kinase family. MAP kinase kinase kinase subfamily.</text>
</comment>
<evidence type="ECO:0000256" key="11">
    <source>
        <dbReference type="ARBA" id="ARBA00048329"/>
    </source>
</evidence>
<reference evidence="17" key="1">
    <citation type="submission" date="2021-02" db="EMBL/GenBank/DDBJ databases">
        <authorList>
            <person name="Nowell W R."/>
        </authorList>
    </citation>
    <scope>NUCLEOTIDE SEQUENCE</scope>
</reference>
<dbReference type="GO" id="GO:0004709">
    <property type="term" value="F:MAP kinase kinase kinase activity"/>
    <property type="evidence" value="ECO:0007669"/>
    <property type="project" value="UniProtKB-EC"/>
</dbReference>
<dbReference type="Proteomes" id="UP000663852">
    <property type="component" value="Unassembled WGS sequence"/>
</dbReference>
<evidence type="ECO:0000256" key="10">
    <source>
        <dbReference type="ARBA" id="ARBA00047559"/>
    </source>
</evidence>
<dbReference type="InterPro" id="IPR001245">
    <property type="entry name" value="Ser-Thr/Tyr_kinase_cat_dom"/>
</dbReference>
<evidence type="ECO:0000256" key="14">
    <source>
        <dbReference type="SAM" id="MobiDB-lite"/>
    </source>
</evidence>
<keyword evidence="7 12" id="KW-0547">Nucleotide-binding</keyword>
<evidence type="ECO:0000259" key="15">
    <source>
        <dbReference type="PROSITE" id="PS50011"/>
    </source>
</evidence>
<evidence type="ECO:0000256" key="7">
    <source>
        <dbReference type="ARBA" id="ARBA00022741"/>
    </source>
</evidence>
<feature type="compositionally biased region" description="Basic and acidic residues" evidence="14">
    <location>
        <begin position="824"/>
        <end position="837"/>
    </location>
</feature>
<feature type="compositionally biased region" description="Basic residues" evidence="14">
    <location>
        <begin position="584"/>
        <end position="593"/>
    </location>
</feature>
<keyword evidence="8 12" id="KW-0418">Kinase</keyword>
<evidence type="ECO:0000313" key="17">
    <source>
        <dbReference type="EMBL" id="CAF1273011.1"/>
    </source>
</evidence>
<dbReference type="InterPro" id="IPR008271">
    <property type="entry name" value="Ser/Thr_kinase_AS"/>
</dbReference>
<organism evidence="17 19">
    <name type="scientific">Adineta ricciae</name>
    <name type="common">Rotifer</name>
    <dbReference type="NCBI Taxonomy" id="249248"/>
    <lineage>
        <taxon>Eukaryota</taxon>
        <taxon>Metazoa</taxon>
        <taxon>Spiralia</taxon>
        <taxon>Gnathifera</taxon>
        <taxon>Rotifera</taxon>
        <taxon>Eurotatoria</taxon>
        <taxon>Bdelloidea</taxon>
        <taxon>Adinetida</taxon>
        <taxon>Adinetidae</taxon>
        <taxon>Adineta</taxon>
    </lineage>
</organism>
<keyword evidence="6 12" id="KW-0808">Transferase</keyword>
<feature type="compositionally biased region" description="Polar residues" evidence="14">
    <location>
        <begin position="556"/>
        <end position="575"/>
    </location>
</feature>
<dbReference type="InterPro" id="IPR011009">
    <property type="entry name" value="Kinase-like_dom_sf"/>
</dbReference>
<evidence type="ECO:0000313" key="19">
    <source>
        <dbReference type="Proteomes" id="UP000663852"/>
    </source>
</evidence>
<dbReference type="PANTHER" id="PTHR44329">
    <property type="entry name" value="SERINE/THREONINE-PROTEIN KINASE TNNI3K-RELATED"/>
    <property type="match status" value="1"/>
</dbReference>
<dbReference type="Gene3D" id="3.30.200.20">
    <property type="entry name" value="Phosphorylase Kinase, domain 1"/>
    <property type="match status" value="1"/>
</dbReference>
<keyword evidence="9 12" id="KW-0067">ATP-binding</keyword>
<keyword evidence="18" id="KW-1185">Reference proteome</keyword>
<accession>A0A815BNK2</accession>